<dbReference type="PATRIC" id="fig|1408103.3.peg.3019"/>
<evidence type="ECO:0000256" key="4">
    <source>
        <dbReference type="ARBA" id="ARBA00022989"/>
    </source>
</evidence>
<evidence type="ECO:0000313" key="7">
    <source>
        <dbReference type="EMBL" id="KKK37539.1"/>
    </source>
</evidence>
<gene>
    <name evidence="7" type="ORF">WQ57_13445</name>
</gene>
<dbReference type="InterPro" id="IPR001851">
    <property type="entry name" value="ABC_transp_permease"/>
</dbReference>
<keyword evidence="5 6" id="KW-0472">Membrane</keyword>
<proteinExistence type="predicted"/>
<sequence length="357" mass="37702">MLPQRLHKLFTPLIQPLLAVLIGLLAGAIAISFVGEPVFETYKAMWEGAFGNFYFLTSTLARATPILLVGLGVALAFRAGVFNLGSEGQMVLGAVSAALAALCIPGPPVVKLLAAIVAGMLAGGLWALLAGWMESRFKVQLLISTLLLNYVAVLFASYLVAGPFQDKTGSAALAQTPMIDQGAWLPKLFPGMSVHMGFVIAIVCAVVLIVILKYTAPGYEVKMLGLNPFFAQYGGVNKVKLLLLSMFFSGALAGLAGSVEVLGSQYRYVDGALTAPGFAWTGMMAALLANSNPLGTVVTAILLAALETGAMGMERNTEVPLEVASVIQAVLILFISAKLTLKLVKFRRKEREVHGTV</sequence>
<comment type="subcellular location">
    <subcellularLocation>
        <location evidence="1">Cell membrane</location>
        <topology evidence="1">Multi-pass membrane protein</topology>
    </subcellularLocation>
</comment>
<organism evidence="7 8">
    <name type="scientific">Mesobacillus campisalis</name>
    <dbReference type="NCBI Taxonomy" id="1408103"/>
    <lineage>
        <taxon>Bacteria</taxon>
        <taxon>Bacillati</taxon>
        <taxon>Bacillota</taxon>
        <taxon>Bacilli</taxon>
        <taxon>Bacillales</taxon>
        <taxon>Bacillaceae</taxon>
        <taxon>Mesobacillus</taxon>
    </lineage>
</organism>
<keyword evidence="4 6" id="KW-1133">Transmembrane helix</keyword>
<keyword evidence="3 6" id="KW-0812">Transmembrane</keyword>
<keyword evidence="2" id="KW-1003">Cell membrane</keyword>
<protein>
    <submittedName>
        <fullName evidence="7">ABC transporter permease</fullName>
    </submittedName>
</protein>
<dbReference type="Proteomes" id="UP000034166">
    <property type="component" value="Unassembled WGS sequence"/>
</dbReference>
<accession>A0A0M2SSI1</accession>
<evidence type="ECO:0000256" key="3">
    <source>
        <dbReference type="ARBA" id="ARBA00022692"/>
    </source>
</evidence>
<name>A0A0M2SSI1_9BACI</name>
<feature type="transmembrane region" description="Helical" evidence="6">
    <location>
        <begin position="113"/>
        <end position="132"/>
    </location>
</feature>
<reference evidence="7 8" key="1">
    <citation type="submission" date="2015-04" db="EMBL/GenBank/DDBJ databases">
        <title>Taxonomic description and genome sequence of Bacillus campisalis sp. nov., a novel member of the genus Bacillus isolated from solar saltern.</title>
        <authorList>
            <person name="Mathan Kumar R."/>
            <person name="Kaur G."/>
            <person name="Kumar A."/>
            <person name="Singh N.K."/>
            <person name="Kaur N."/>
            <person name="Kumar N."/>
            <person name="Mayilraj S."/>
        </authorList>
    </citation>
    <scope>NUCLEOTIDE SEQUENCE [LARGE SCALE GENOMIC DNA]</scope>
    <source>
        <strain evidence="7 8">SA2-6</strain>
    </source>
</reference>
<dbReference type="CDD" id="cd06580">
    <property type="entry name" value="TM_PBP1_transp_TpRbsC_like"/>
    <property type="match status" value="1"/>
</dbReference>
<comment type="caution">
    <text evidence="7">The sequence shown here is derived from an EMBL/GenBank/DDBJ whole genome shotgun (WGS) entry which is preliminary data.</text>
</comment>
<feature type="transmembrane region" description="Helical" evidence="6">
    <location>
        <begin position="53"/>
        <end position="77"/>
    </location>
</feature>
<feature type="transmembrane region" description="Helical" evidence="6">
    <location>
        <begin position="89"/>
        <end position="107"/>
    </location>
</feature>
<dbReference type="AlphaFoldDB" id="A0A0M2SSI1"/>
<keyword evidence="8" id="KW-1185">Reference proteome</keyword>
<dbReference type="PANTHER" id="PTHR47089:SF1">
    <property type="entry name" value="GUANOSINE ABC TRANSPORTER PERMEASE PROTEIN NUPP"/>
    <property type="match status" value="1"/>
</dbReference>
<feature type="transmembrane region" description="Helical" evidence="6">
    <location>
        <begin position="241"/>
        <end position="259"/>
    </location>
</feature>
<dbReference type="GO" id="GO:0005886">
    <property type="term" value="C:plasma membrane"/>
    <property type="evidence" value="ECO:0007669"/>
    <property type="project" value="UniProtKB-SubCell"/>
</dbReference>
<feature type="transmembrane region" description="Helical" evidence="6">
    <location>
        <begin position="294"/>
        <end position="313"/>
    </location>
</feature>
<feature type="transmembrane region" description="Helical" evidence="6">
    <location>
        <begin position="139"/>
        <end position="161"/>
    </location>
</feature>
<evidence type="ECO:0000256" key="5">
    <source>
        <dbReference type="ARBA" id="ARBA00023136"/>
    </source>
</evidence>
<feature type="transmembrane region" description="Helical" evidence="6">
    <location>
        <begin position="12"/>
        <end position="33"/>
    </location>
</feature>
<evidence type="ECO:0000256" key="6">
    <source>
        <dbReference type="SAM" id="Phobius"/>
    </source>
</evidence>
<dbReference type="GO" id="GO:0022857">
    <property type="term" value="F:transmembrane transporter activity"/>
    <property type="evidence" value="ECO:0007669"/>
    <property type="project" value="InterPro"/>
</dbReference>
<dbReference type="PANTHER" id="PTHR47089">
    <property type="entry name" value="ABC TRANSPORTER, PERMEASE PROTEIN"/>
    <property type="match status" value="1"/>
</dbReference>
<dbReference type="EMBL" id="LAYY01000014">
    <property type="protein sequence ID" value="KKK37539.1"/>
    <property type="molecule type" value="Genomic_DNA"/>
</dbReference>
<dbReference type="OrthoDB" id="45037at2"/>
<evidence type="ECO:0000313" key="8">
    <source>
        <dbReference type="Proteomes" id="UP000034166"/>
    </source>
</evidence>
<evidence type="ECO:0000256" key="1">
    <source>
        <dbReference type="ARBA" id="ARBA00004651"/>
    </source>
</evidence>
<dbReference type="Pfam" id="PF02653">
    <property type="entry name" value="BPD_transp_2"/>
    <property type="match status" value="1"/>
</dbReference>
<feature type="transmembrane region" description="Helical" evidence="6">
    <location>
        <begin position="194"/>
        <end position="214"/>
    </location>
</feature>
<evidence type="ECO:0000256" key="2">
    <source>
        <dbReference type="ARBA" id="ARBA00022475"/>
    </source>
</evidence>